<dbReference type="InterPro" id="IPR036724">
    <property type="entry name" value="Cobalamin-bd_sf"/>
</dbReference>
<dbReference type="SUPFAM" id="SSF51717">
    <property type="entry name" value="Dihydropteroate synthetase-like"/>
    <property type="match status" value="1"/>
</dbReference>
<evidence type="ECO:0000259" key="13">
    <source>
        <dbReference type="PROSITE" id="PS50972"/>
    </source>
</evidence>
<dbReference type="GO" id="GO:0046653">
    <property type="term" value="P:tetrahydrofolate metabolic process"/>
    <property type="evidence" value="ECO:0007669"/>
    <property type="project" value="TreeGrafter"/>
</dbReference>
<dbReference type="SUPFAM" id="SSF52242">
    <property type="entry name" value="Cobalamin (vitamin B12)-binding domain"/>
    <property type="match status" value="1"/>
</dbReference>
<dbReference type="InterPro" id="IPR003759">
    <property type="entry name" value="Cbl-bd_cap"/>
</dbReference>
<organism evidence="17 18">
    <name type="scientific">Sphingopyxis macrogoltabida</name>
    <name type="common">Sphingomonas macrogoltabidus</name>
    <dbReference type="NCBI Taxonomy" id="33050"/>
    <lineage>
        <taxon>Bacteria</taxon>
        <taxon>Pseudomonadati</taxon>
        <taxon>Pseudomonadota</taxon>
        <taxon>Alphaproteobacteria</taxon>
        <taxon>Sphingomonadales</taxon>
        <taxon>Sphingomonadaceae</taxon>
        <taxon>Sphingopyxis</taxon>
    </lineage>
</organism>
<dbReference type="PATRIC" id="fig|33050.5.peg.1284"/>
<dbReference type="SMART" id="SM01018">
    <property type="entry name" value="B12-binding_2"/>
    <property type="match status" value="1"/>
</dbReference>
<evidence type="ECO:0000256" key="4">
    <source>
        <dbReference type="ARBA" id="ARBA00022679"/>
    </source>
</evidence>
<keyword evidence="3 10" id="KW-0846">Cobalamin</keyword>
<accession>A0A0N7GS79</accession>
<evidence type="ECO:0000256" key="1">
    <source>
        <dbReference type="ARBA" id="ARBA00010398"/>
    </source>
</evidence>
<sequence>MTTAASSSFVNIGERTNVTGSAAFKKLILADDYTAAVEVARQQVENGAQVIDVNMDEGLLDAEYAMTTFLKLIAAEPDIARVPVMIDSSKWDVIEAGLKCVPGKPIVNSISMKEGEEPFLAHARKCMAYGAAVVVMAFDEVGQADTEARKVEICERAYKLLMTIGFPPEDIIFDPNIFAVATGLEEHDNYAVDFIEAVKEIRVRCPHVHFSGGLSNLSFGFRGNETVRRAMHSVFLYHAIPAGLDMAIVNAGQLDVYDTIDPELRNACEDVILNRKVEGEELSPTERLIALAERYKGTNAAQEKAAEEWRGWEVRKRLEHALVKGIDAHIVPDTEEMRLAMDRPIEVIEGPLMDGMNVVGDLFGSGKMFLPQVVKSARVMKKAVAHLLPFIEASKEPGAKGKGKVVMATVKGDVHDIGKNIVGVVLQCNGFEIVDLGVMVPWSKILEAANENDADMIGLSGLITPSLDEMVTVAEEMQRAGMTMPLLIGGATTSKVHTALRIDPAYQGPVLHVLDASRAVGVATALVSDTGFDAFVGGYKQDYEHIRDVRAGKGQSVLHTLEEARANYYDAYLSDKPAPPLQPGLHRFDDWSLEDLRECIDWTPFFRAWELHGTYPSILDDDVVGETARALKADADAMLDKLIAEKWLTARGVCAFWPCARDGDSVTIHLAEEERHVTLPFLRQQIKKSRDRANMCLADFIDPAGDWMGGFAVGIHGIEPYSERFRADKDDYSDILLKALADRFAEAFAERLHQHVRTTLWGYAPGEQLTNEALIKEEYRGIRPAPGYPACPDHSLKPILFDLLQAGDNAGLVLTESFAMLPTAAVSGFYFGHPESQYFGVARIGSDQLEDYAQRRGVDIETATRWLRPNLD</sequence>
<feature type="binding site" description="axial binding residue" evidence="10">
    <location>
        <position position="415"/>
    </location>
    <ligand>
        <name>methylcob(III)alamin</name>
        <dbReference type="ChEBI" id="CHEBI:28115"/>
    </ligand>
    <ligandPart>
        <name>Co</name>
        <dbReference type="ChEBI" id="CHEBI:27638"/>
    </ligandPart>
</feature>
<feature type="binding site" evidence="11">
    <location>
        <begin position="838"/>
        <end position="839"/>
    </location>
    <ligand>
        <name>S-adenosyl-L-methionine</name>
        <dbReference type="ChEBI" id="CHEBI:59789"/>
    </ligand>
</feature>
<dbReference type="GO" id="GO:0031419">
    <property type="term" value="F:cobalamin binding"/>
    <property type="evidence" value="ECO:0007669"/>
    <property type="project" value="UniProtKB-KW"/>
</dbReference>
<dbReference type="CDD" id="cd00740">
    <property type="entry name" value="MeTr"/>
    <property type="match status" value="1"/>
</dbReference>
<dbReference type="KEGG" id="smag:AN936_06155"/>
<dbReference type="GO" id="GO:0005829">
    <property type="term" value="C:cytosol"/>
    <property type="evidence" value="ECO:0007669"/>
    <property type="project" value="TreeGrafter"/>
</dbReference>
<keyword evidence="5 11" id="KW-0949">S-adenosyl-L-methionine</keyword>
<keyword evidence="8" id="KW-0170">Cobalt</keyword>
<dbReference type="GO" id="GO:0050667">
    <property type="term" value="P:homocysteine metabolic process"/>
    <property type="evidence" value="ECO:0007669"/>
    <property type="project" value="TreeGrafter"/>
</dbReference>
<dbReference type="FunFam" id="1.10.1240.10:FF:000001">
    <property type="entry name" value="Methionine synthase"/>
    <property type="match status" value="1"/>
</dbReference>
<dbReference type="InterPro" id="IPR037010">
    <property type="entry name" value="VitB12-dep_Met_synth_activ_sf"/>
</dbReference>
<dbReference type="PANTHER" id="PTHR45833">
    <property type="entry name" value="METHIONINE SYNTHASE"/>
    <property type="match status" value="1"/>
</dbReference>
<dbReference type="Gene3D" id="3.10.196.10">
    <property type="entry name" value="Vitamin B12-dependent methionine synthase, activation domain"/>
    <property type="match status" value="1"/>
</dbReference>
<evidence type="ECO:0000256" key="2">
    <source>
        <dbReference type="ARBA" id="ARBA00022603"/>
    </source>
</evidence>
<dbReference type="AlphaFoldDB" id="A0A0N7GS79"/>
<dbReference type="InterPro" id="IPR006158">
    <property type="entry name" value="Cobalamin-bd"/>
</dbReference>
<dbReference type="PROSITE" id="PS51337">
    <property type="entry name" value="B12_BINDING_NTER"/>
    <property type="match status" value="1"/>
</dbReference>
<dbReference type="InterPro" id="IPR011822">
    <property type="entry name" value="MetH"/>
</dbReference>
<dbReference type="InterPro" id="IPR036594">
    <property type="entry name" value="Meth_synthase_dom"/>
</dbReference>
<dbReference type="Pfam" id="PF00809">
    <property type="entry name" value="Pterin_bind"/>
    <property type="match status" value="1"/>
</dbReference>
<dbReference type="Pfam" id="PF02965">
    <property type="entry name" value="Met_synt_B12"/>
    <property type="match status" value="1"/>
</dbReference>
<dbReference type="NCBIfam" id="TIGR02082">
    <property type="entry name" value="metH"/>
    <property type="match status" value="1"/>
</dbReference>
<dbReference type="GO" id="GO:0008270">
    <property type="term" value="F:zinc ion binding"/>
    <property type="evidence" value="ECO:0007669"/>
    <property type="project" value="InterPro"/>
</dbReference>
<keyword evidence="4 12" id="KW-0808">Transferase</keyword>
<comment type="similarity">
    <text evidence="1">Belongs to the vitamin-B12 dependent methionine synthase family.</text>
</comment>
<evidence type="ECO:0000256" key="7">
    <source>
        <dbReference type="ARBA" id="ARBA00022737"/>
    </source>
</evidence>
<dbReference type="GO" id="GO:0032259">
    <property type="term" value="P:methylation"/>
    <property type="evidence" value="ECO:0007669"/>
    <property type="project" value="UniProtKB-KW"/>
</dbReference>
<evidence type="ECO:0000259" key="16">
    <source>
        <dbReference type="PROSITE" id="PS51337"/>
    </source>
</evidence>
<feature type="binding site" evidence="11">
    <location>
        <position position="460"/>
    </location>
    <ligand>
        <name>methylcob(III)alamin</name>
        <dbReference type="ChEBI" id="CHEBI:28115"/>
    </ligand>
</feature>
<dbReference type="PROSITE" id="PS50972">
    <property type="entry name" value="PTERIN_BINDING"/>
    <property type="match status" value="1"/>
</dbReference>
<keyword evidence="6 10" id="KW-0479">Metal-binding</keyword>
<evidence type="ECO:0000313" key="18">
    <source>
        <dbReference type="Proteomes" id="UP000058074"/>
    </source>
</evidence>
<dbReference type="GO" id="GO:0008705">
    <property type="term" value="F:methionine synthase activity"/>
    <property type="evidence" value="ECO:0007669"/>
    <property type="project" value="UniProtKB-UniRule"/>
</dbReference>
<dbReference type="InterPro" id="IPR050554">
    <property type="entry name" value="Met_Synthase/Corrinoid"/>
</dbReference>
<keyword evidence="7" id="KW-0677">Repeat</keyword>
<dbReference type="Pfam" id="PF02310">
    <property type="entry name" value="B12-binding"/>
    <property type="match status" value="1"/>
</dbReference>
<evidence type="ECO:0000256" key="12">
    <source>
        <dbReference type="PROSITE-ProRule" id="PRU00346"/>
    </source>
</evidence>
<evidence type="ECO:0000256" key="10">
    <source>
        <dbReference type="PIRSR" id="PIRSR000381-1"/>
    </source>
</evidence>
<comment type="cofactor">
    <cofactor evidence="10">
        <name>methylcob(III)alamin</name>
        <dbReference type="ChEBI" id="CHEBI:28115"/>
    </cofactor>
</comment>
<dbReference type="InterPro" id="IPR004223">
    <property type="entry name" value="VitB12-dep_Met_synth_activ_dom"/>
</dbReference>
<evidence type="ECO:0000259" key="15">
    <source>
        <dbReference type="PROSITE" id="PS51332"/>
    </source>
</evidence>
<feature type="binding site" evidence="11">
    <location>
        <position position="783"/>
    </location>
    <ligand>
        <name>S-adenosyl-L-methionine</name>
        <dbReference type="ChEBI" id="CHEBI:59789"/>
    </ligand>
</feature>
<feature type="domain" description="B12-binding N-terminal" evidence="16">
    <location>
        <begin position="305"/>
        <end position="399"/>
    </location>
</feature>
<gene>
    <name evidence="17" type="ORF">AN936_06155</name>
</gene>
<dbReference type="FunFam" id="3.20.20.20:FF:000002">
    <property type="entry name" value="Methionine synthase"/>
    <property type="match status" value="1"/>
</dbReference>
<dbReference type="Gene3D" id="3.40.50.280">
    <property type="entry name" value="Cobalamin-binding domain"/>
    <property type="match status" value="1"/>
</dbReference>
<evidence type="ECO:0000259" key="14">
    <source>
        <dbReference type="PROSITE" id="PS50974"/>
    </source>
</evidence>
<feature type="domain" description="Pterin-binding" evidence="13">
    <location>
        <begin position="9"/>
        <end position="269"/>
    </location>
</feature>
<dbReference type="InterPro" id="IPR000489">
    <property type="entry name" value="Pterin-binding_dom"/>
</dbReference>
<dbReference type="SUPFAM" id="SSF47644">
    <property type="entry name" value="Methionine synthase domain"/>
    <property type="match status" value="1"/>
</dbReference>
<dbReference type="Gene3D" id="1.10.1240.10">
    <property type="entry name" value="Methionine synthase domain"/>
    <property type="match status" value="1"/>
</dbReference>
<dbReference type="EC" id="2.1.1.13" evidence="9"/>
<feature type="binding site" evidence="11">
    <location>
        <position position="349"/>
    </location>
    <ligand>
        <name>methylcob(III)alamin</name>
        <dbReference type="ChEBI" id="CHEBI:28115"/>
    </ligand>
</feature>
<dbReference type="Proteomes" id="UP000058074">
    <property type="component" value="Chromosome"/>
</dbReference>
<feature type="domain" description="AdoMet activation" evidence="14">
    <location>
        <begin position="552"/>
        <end position="872"/>
    </location>
</feature>
<evidence type="ECO:0000256" key="11">
    <source>
        <dbReference type="PIRSR" id="PIRSR000381-2"/>
    </source>
</evidence>
<feature type="binding site" evidence="11">
    <location>
        <position position="464"/>
    </location>
    <ligand>
        <name>methylcob(III)alamin</name>
        <dbReference type="ChEBI" id="CHEBI:28115"/>
    </ligand>
</feature>
<dbReference type="CDD" id="cd02069">
    <property type="entry name" value="methionine_synthase_B12_BD"/>
    <property type="match status" value="1"/>
</dbReference>
<feature type="binding site" evidence="11">
    <location>
        <position position="516"/>
    </location>
    <ligand>
        <name>methylcob(III)alamin</name>
        <dbReference type="ChEBI" id="CHEBI:28115"/>
    </ligand>
</feature>
<feature type="domain" description="B12-binding" evidence="15">
    <location>
        <begin position="402"/>
        <end position="537"/>
    </location>
</feature>
<dbReference type="PIRSF" id="PIRSF000381">
    <property type="entry name" value="MetH"/>
    <property type="match status" value="1"/>
</dbReference>
<dbReference type="Gene3D" id="3.20.20.20">
    <property type="entry name" value="Dihydropteroate synthase-like"/>
    <property type="match status" value="1"/>
</dbReference>
<dbReference type="InterPro" id="IPR033706">
    <property type="entry name" value="Met_synthase_B12-bd"/>
</dbReference>
<name>A0A0N7GS79_SPHMC</name>
<dbReference type="InterPro" id="IPR011005">
    <property type="entry name" value="Dihydropteroate_synth-like_sf"/>
</dbReference>
<dbReference type="PANTHER" id="PTHR45833:SF1">
    <property type="entry name" value="METHIONINE SYNTHASE"/>
    <property type="match status" value="1"/>
</dbReference>
<evidence type="ECO:0000256" key="6">
    <source>
        <dbReference type="ARBA" id="ARBA00022723"/>
    </source>
</evidence>
<dbReference type="PROSITE" id="PS50974">
    <property type="entry name" value="ADOMET_ACTIVATION"/>
    <property type="match status" value="1"/>
</dbReference>
<evidence type="ECO:0000256" key="3">
    <source>
        <dbReference type="ARBA" id="ARBA00022628"/>
    </source>
</evidence>
<reference evidence="17 18" key="1">
    <citation type="journal article" date="2015" name="Genome Announc.">
        <title>Complete Genome Sequence of Polypropylene Glycol- and Polyethylene Glycol-Degrading Sphingopyxis macrogoltabida Strain EY-1.</title>
        <authorList>
            <person name="Ohtsubo Y."/>
            <person name="Nagata Y."/>
            <person name="Numata M."/>
            <person name="Tsuchikane K."/>
            <person name="Hosoyama A."/>
            <person name="Yamazoe A."/>
            <person name="Tsuda M."/>
            <person name="Fujita N."/>
            <person name="Kawai F."/>
        </authorList>
    </citation>
    <scope>NUCLEOTIDE SEQUENCE [LARGE SCALE GENOMIC DNA]</scope>
    <source>
        <strain evidence="17 18">EY-1</strain>
    </source>
</reference>
<feature type="binding site" evidence="11">
    <location>
        <begin position="412"/>
        <end position="416"/>
    </location>
    <ligand>
        <name>methylcob(III)alamin</name>
        <dbReference type="ChEBI" id="CHEBI:28115"/>
    </ligand>
</feature>
<evidence type="ECO:0000256" key="8">
    <source>
        <dbReference type="ARBA" id="ARBA00023285"/>
    </source>
</evidence>
<evidence type="ECO:0000256" key="9">
    <source>
        <dbReference type="NCBIfam" id="TIGR02082"/>
    </source>
</evidence>
<evidence type="ECO:0000256" key="5">
    <source>
        <dbReference type="ARBA" id="ARBA00022691"/>
    </source>
</evidence>
<evidence type="ECO:0000313" key="17">
    <source>
        <dbReference type="EMBL" id="ALH79963.1"/>
    </source>
</evidence>
<protein>
    <recommendedName>
        <fullName evidence="9">Methionine synthase</fullName>
        <ecNumber evidence="9">2.1.1.13</ecNumber>
    </recommendedName>
</protein>
<dbReference type="FunFam" id="3.40.50.280:FF:000001">
    <property type="entry name" value="Methionine synthase"/>
    <property type="match status" value="1"/>
</dbReference>
<dbReference type="Pfam" id="PF02607">
    <property type="entry name" value="B12-binding_2"/>
    <property type="match status" value="1"/>
</dbReference>
<dbReference type="PROSITE" id="PS51332">
    <property type="entry name" value="B12_BINDING"/>
    <property type="match status" value="1"/>
</dbReference>
<dbReference type="Gene3D" id="1.10.288.10">
    <property type="entry name" value="Cobalamin-dependent Methionine Synthase, domain 2"/>
    <property type="match status" value="1"/>
</dbReference>
<dbReference type="EMBL" id="CP012700">
    <property type="protein sequence ID" value="ALH79963.1"/>
    <property type="molecule type" value="Genomic_DNA"/>
</dbReference>
<keyword evidence="2 12" id="KW-0489">Methyltransferase</keyword>
<dbReference type="SUPFAM" id="SSF56507">
    <property type="entry name" value="Methionine synthase activation domain-like"/>
    <property type="match status" value="1"/>
</dbReference>
<proteinExistence type="inferred from homology"/>
<feature type="binding site" evidence="11">
    <location>
        <position position="601"/>
    </location>
    <ligand>
        <name>S-adenosyl-L-methionine</name>
        <dbReference type="ChEBI" id="CHEBI:59789"/>
    </ligand>
</feature>